<proteinExistence type="predicted"/>
<accession>A0ABP1GHW3</accession>
<comment type="caution">
    <text evidence="2">The sequence shown here is derived from an EMBL/GenBank/DDBJ whole genome shotgun (WGS) entry which is preliminary data.</text>
</comment>
<evidence type="ECO:0000313" key="3">
    <source>
        <dbReference type="Proteomes" id="UP001642409"/>
    </source>
</evidence>
<dbReference type="Proteomes" id="UP001642409">
    <property type="component" value="Unassembled WGS sequence"/>
</dbReference>
<keyword evidence="3" id="KW-1185">Reference proteome</keyword>
<name>A0ABP1GHW3_9EUKA</name>
<evidence type="ECO:0000256" key="1">
    <source>
        <dbReference type="SAM" id="MobiDB-lite"/>
    </source>
</evidence>
<sequence length="332" mass="38372">MPPQLIQYYVVTLPQGCDINYNTQRVRTNCKCEVKIYDFGKLLVKVVSGSIHQLGNDGFKIEPALDCDEQKFTNFIEPQIFDEQFQYFIVTLSKNYTMSKAKQIIQANCQCEMKNCDFGKVLLKVVSGSIHQLNNDGFVVELVRDYTQQMFNDFTEPEYLINAIKKQVNGKRQNNNSNRNDQVGGNNQNAQWNDVEPIFKPNTQAINRPYHQGAQNINFQNAIPTTQFSQPHYDKHKFQHPNIPQPPPLPAANHPNYQPPQKVITLQLDVASFGVAFAMKLDDYLAKRFTTCKTQIYNNNILITDTKDVTDRIKTEIDRLYSQYFKVYESEM</sequence>
<reference evidence="2 3" key="1">
    <citation type="submission" date="2024-07" db="EMBL/GenBank/DDBJ databases">
        <authorList>
            <person name="Akdeniz Z."/>
        </authorList>
    </citation>
    <scope>NUCLEOTIDE SEQUENCE [LARGE SCALE GENOMIC DNA]</scope>
</reference>
<feature type="region of interest" description="Disordered" evidence="1">
    <location>
        <begin position="232"/>
        <end position="256"/>
    </location>
</feature>
<organism evidence="2 3">
    <name type="scientific">Hexamita inflata</name>
    <dbReference type="NCBI Taxonomy" id="28002"/>
    <lineage>
        <taxon>Eukaryota</taxon>
        <taxon>Metamonada</taxon>
        <taxon>Diplomonadida</taxon>
        <taxon>Hexamitidae</taxon>
        <taxon>Hexamitinae</taxon>
        <taxon>Hexamita</taxon>
    </lineage>
</organism>
<protein>
    <submittedName>
        <fullName evidence="2">Hypothetical_protein</fullName>
    </submittedName>
</protein>
<gene>
    <name evidence="2" type="ORF">HINF_LOCUS841</name>
</gene>
<evidence type="ECO:0000313" key="2">
    <source>
        <dbReference type="EMBL" id="CAL5970901.1"/>
    </source>
</evidence>
<feature type="compositionally biased region" description="Low complexity" evidence="1">
    <location>
        <begin position="170"/>
        <end position="187"/>
    </location>
</feature>
<dbReference type="EMBL" id="CAXDID020000002">
    <property type="protein sequence ID" value="CAL5970901.1"/>
    <property type="molecule type" value="Genomic_DNA"/>
</dbReference>
<feature type="region of interest" description="Disordered" evidence="1">
    <location>
        <begin position="169"/>
        <end position="193"/>
    </location>
</feature>